<gene>
    <name evidence="3" type="ORF">CFX1CAM_0786</name>
</gene>
<organism evidence="3 4">
    <name type="scientific">Candidatus Brevifilum fermentans</name>
    <dbReference type="NCBI Taxonomy" id="1986204"/>
    <lineage>
        <taxon>Bacteria</taxon>
        <taxon>Bacillati</taxon>
        <taxon>Chloroflexota</taxon>
        <taxon>Anaerolineae</taxon>
        <taxon>Anaerolineales</taxon>
        <taxon>Anaerolineaceae</taxon>
        <taxon>Candidatus Brevifilum</taxon>
    </lineage>
</organism>
<dbReference type="Proteomes" id="UP000195514">
    <property type="component" value="Chromosome I"/>
</dbReference>
<evidence type="ECO:0000256" key="1">
    <source>
        <dbReference type="ARBA" id="ARBA00022729"/>
    </source>
</evidence>
<proteinExistence type="predicted"/>
<dbReference type="Gene3D" id="3.40.190.10">
    <property type="entry name" value="Periplasmic binding protein-like II"/>
    <property type="match status" value="2"/>
</dbReference>
<evidence type="ECO:0000256" key="2">
    <source>
        <dbReference type="SAM" id="SignalP"/>
    </source>
</evidence>
<sequence>MKKFSLTLLIIIIIGMLAACAKPAEPVIEAPAVEAPAVEEPVVEKPAAEEPVAEEPVAEEPAEEVVENLSGYDDAKDEWLRVNQLGPYDTGEQDWDAIEAAARAEGKLLVYCNSSKTPKAAEAFMELYPEIDVQVFDLGADDVTLKTREEQKAGAFTGDVYHSGGGPTLKAEFVPNGYVWKFIPDTVVDVVPEVYQDPILVSRLGSQTFGYNSELNDSCPVANIWELTEPEWHSRIFIEDPVNDAATLGELLTIAKHADEMAEAYKEFYGTDPVLDSDTPDAGWLWFKRFAQNNPIPQPGGDEVLGAFAVPGMTENFMAWTSYNKYPKVLDGELVFDLCWDLVPVAGIAKQSYIGILNQAPHPNAAKLWIKFITTEEGSKPWYKMGTYMPNPNMPPPKDSLPYEVVIGSTWPFDDGYVYDNIIYARDFYLINLGKK</sequence>
<feature type="chain" id="PRO_5012260986" description="ABC transporter substrate-binding protein" evidence="2">
    <location>
        <begin position="22"/>
        <end position="436"/>
    </location>
</feature>
<accession>A0A1Y6K2G5</accession>
<keyword evidence="4" id="KW-1185">Reference proteome</keyword>
<dbReference type="PANTHER" id="PTHR30006">
    <property type="entry name" value="THIAMINE-BINDING PERIPLASMIC PROTEIN-RELATED"/>
    <property type="match status" value="1"/>
</dbReference>
<protein>
    <recommendedName>
        <fullName evidence="5">ABC transporter substrate-binding protein</fullName>
    </recommendedName>
</protein>
<dbReference type="PROSITE" id="PS51257">
    <property type="entry name" value="PROKAR_LIPOPROTEIN"/>
    <property type="match status" value="1"/>
</dbReference>
<reference evidence="4" key="1">
    <citation type="submission" date="2017-05" db="EMBL/GenBank/DDBJ databases">
        <authorList>
            <person name="Kirkegaard R."/>
            <person name="Mcilroy J S."/>
        </authorList>
    </citation>
    <scope>NUCLEOTIDE SEQUENCE [LARGE SCALE GENOMIC DNA]</scope>
</reference>
<evidence type="ECO:0008006" key="5">
    <source>
        <dbReference type="Google" id="ProtNLM"/>
    </source>
</evidence>
<dbReference type="SUPFAM" id="SSF53850">
    <property type="entry name" value="Periplasmic binding protein-like II"/>
    <property type="match status" value="1"/>
</dbReference>
<name>A0A1Y6K2G5_9CHLR</name>
<evidence type="ECO:0000313" key="3">
    <source>
        <dbReference type="EMBL" id="SMX53851.1"/>
    </source>
</evidence>
<dbReference type="AlphaFoldDB" id="A0A1Y6K2G5"/>
<feature type="signal peptide" evidence="2">
    <location>
        <begin position="1"/>
        <end position="21"/>
    </location>
</feature>
<evidence type="ECO:0000313" key="4">
    <source>
        <dbReference type="Proteomes" id="UP000195514"/>
    </source>
</evidence>
<dbReference type="RefSeq" id="WP_087861765.1">
    <property type="nucleotide sequence ID" value="NZ_LT859958.1"/>
</dbReference>
<dbReference type="OrthoDB" id="366726at2"/>
<dbReference type="EMBL" id="LT859958">
    <property type="protein sequence ID" value="SMX53851.1"/>
    <property type="molecule type" value="Genomic_DNA"/>
</dbReference>
<dbReference type="KEGG" id="abat:CFX1CAM_0786"/>
<keyword evidence="1 2" id="KW-0732">Signal</keyword>